<dbReference type="Gene3D" id="3.40.50.1820">
    <property type="entry name" value="alpha/beta hydrolase"/>
    <property type="match status" value="1"/>
</dbReference>
<reference evidence="3 4" key="1">
    <citation type="journal article" date="2006" name="Int. J. Syst. Evol. Microbiol.">
        <title>Myroides pelagicus sp. nov., isolated from seawater in Thailand.</title>
        <authorList>
            <person name="Yoon J."/>
            <person name="Maneerat S."/>
            <person name="Kawai F."/>
            <person name="Yokota A."/>
        </authorList>
    </citation>
    <scope>NUCLEOTIDE SEQUENCE [LARGE SCALE GENOMIC DNA]</scope>
    <source>
        <strain evidence="3 4">SM1T</strain>
    </source>
</reference>
<gene>
    <name evidence="3" type="ORF">GJV77_13470</name>
</gene>
<keyword evidence="4" id="KW-1185">Reference proteome</keyword>
<protein>
    <submittedName>
        <fullName evidence="3">Prolyl oligopeptidase family serine peptidase</fullName>
    </submittedName>
</protein>
<sequence>MHKLLITLILILMLSYNSNAQKAPNHFFKDSTWSMAKPLAISPDGKWVVIGEHYNNNPRANNTFFINTDSHQKIDLTHFKEFYNNILNEGLVVGRVNKDLTIYSLNKQDSIVKKNIVNFDTFIDKTIVYTLDTNNVFSVYELKKDLTKTKTLIQKTNIKKYYLNNSKNHIILVNNDNELLHIDSKSMKIKKLLNISGEFSYIKWNFTNDAFAIKTNNVVTLINLTNYDIKSTIINEENEIDNFKISFFRNNDMFITYETKTNEKIPQRELVDIWKGNSRLILPSNFQVKYTKKYKAHVFSYLKNNLTELNRHIDNEYINLGIPNLLLIYNQFEFEDFSQITANSEYFLFDITKKNKSTSLTKAWNNSFQTSLDSHYIFYPNKNNKTLELINTKTLKKEHITSVPYNTKLWTIDNQTILYYNKNKLLTYNYVTKKFKTIVELDNSLDITSIIHNKPNEHKLDLKKSFYFTAIHNLDKDNNYIFYFENNKTKTAFQTKDLIDLGRLSKKLTTSNSDNLVFSIENHNMPPKLIRLNKQKADTLFSSNINEKLFNWRKSITVQYKDKDNVILNGFLQYPKNFNPNKKYPMIVYVYDLSFSVSPKNFMIPKKISAKNGFNNALFTENGYFVLFAQTRVTDKGPGISAVNNIKNLLNNTLKKEPSIDHNNLGIYGHSFGGYKSSFISVSTNLFKASVSNAGIHDIVGGLMYRYSNSRKKPDWVRAESVQLNMKEKYSQNPQKYIDNSPIHQAHKSQTAMLLITGLQDENAHWLNTRRMFIALKREQKPVIALFYKNIGHNATTENPIEKYDIATKVLQWFDYHLKDSTKTPWISNGLDYNKYSLTPL</sequence>
<dbReference type="AlphaFoldDB" id="A0A7K1GQ37"/>
<feature type="domain" description="Peptidase S9 prolyl oligopeptidase catalytic" evidence="2">
    <location>
        <begin position="654"/>
        <end position="820"/>
    </location>
</feature>
<evidence type="ECO:0000256" key="1">
    <source>
        <dbReference type="SAM" id="SignalP"/>
    </source>
</evidence>
<keyword evidence="1" id="KW-0732">Signal</keyword>
<evidence type="ECO:0000313" key="4">
    <source>
        <dbReference type="Proteomes" id="UP000488936"/>
    </source>
</evidence>
<feature type="chain" id="PRO_5029461195" evidence="1">
    <location>
        <begin position="23"/>
        <end position="841"/>
    </location>
</feature>
<dbReference type="GO" id="GO:0008239">
    <property type="term" value="F:dipeptidyl-peptidase activity"/>
    <property type="evidence" value="ECO:0007669"/>
    <property type="project" value="TreeGrafter"/>
</dbReference>
<accession>A0A7K1GQ37</accession>
<dbReference type="GO" id="GO:0006508">
    <property type="term" value="P:proteolysis"/>
    <property type="evidence" value="ECO:0007669"/>
    <property type="project" value="InterPro"/>
</dbReference>
<dbReference type="InterPro" id="IPR001375">
    <property type="entry name" value="Peptidase_S9_cat"/>
</dbReference>
<dbReference type="SUPFAM" id="SSF53474">
    <property type="entry name" value="alpha/beta-Hydrolases"/>
    <property type="match status" value="1"/>
</dbReference>
<feature type="signal peptide" evidence="1">
    <location>
        <begin position="1"/>
        <end position="22"/>
    </location>
</feature>
<dbReference type="OrthoDB" id="9812921at2"/>
<dbReference type="InterPro" id="IPR050278">
    <property type="entry name" value="Serine_Prot_S9B/DPPIV"/>
</dbReference>
<name>A0A7K1GQ37_9FLAO</name>
<organism evidence="3 4">
    <name type="scientific">Myroides pelagicus</name>
    <dbReference type="NCBI Taxonomy" id="270914"/>
    <lineage>
        <taxon>Bacteria</taxon>
        <taxon>Pseudomonadati</taxon>
        <taxon>Bacteroidota</taxon>
        <taxon>Flavobacteriia</taxon>
        <taxon>Flavobacteriales</taxon>
        <taxon>Flavobacteriaceae</taxon>
        <taxon>Myroides</taxon>
    </lineage>
</organism>
<dbReference type="PANTHER" id="PTHR11731:SF193">
    <property type="entry name" value="DIPEPTIDYL PEPTIDASE 9"/>
    <property type="match status" value="1"/>
</dbReference>
<dbReference type="SUPFAM" id="SSF82171">
    <property type="entry name" value="DPP6 N-terminal domain-like"/>
    <property type="match status" value="1"/>
</dbReference>
<evidence type="ECO:0000313" key="3">
    <source>
        <dbReference type="EMBL" id="MTH30888.1"/>
    </source>
</evidence>
<dbReference type="GO" id="GO:0008236">
    <property type="term" value="F:serine-type peptidase activity"/>
    <property type="evidence" value="ECO:0007669"/>
    <property type="project" value="InterPro"/>
</dbReference>
<comment type="caution">
    <text evidence="3">The sequence shown here is derived from an EMBL/GenBank/DDBJ whole genome shotgun (WGS) entry which is preliminary data.</text>
</comment>
<evidence type="ECO:0000259" key="2">
    <source>
        <dbReference type="Pfam" id="PF00326"/>
    </source>
</evidence>
<dbReference type="Proteomes" id="UP000488936">
    <property type="component" value="Unassembled WGS sequence"/>
</dbReference>
<dbReference type="Pfam" id="PF00326">
    <property type="entry name" value="Peptidase_S9"/>
    <property type="match status" value="1"/>
</dbReference>
<dbReference type="PANTHER" id="PTHR11731">
    <property type="entry name" value="PROTEASE FAMILY S9B,C DIPEPTIDYL-PEPTIDASE IV-RELATED"/>
    <property type="match status" value="1"/>
</dbReference>
<dbReference type="InterPro" id="IPR029058">
    <property type="entry name" value="AB_hydrolase_fold"/>
</dbReference>
<dbReference type="EMBL" id="WMJY01000046">
    <property type="protein sequence ID" value="MTH30888.1"/>
    <property type="molecule type" value="Genomic_DNA"/>
</dbReference>
<proteinExistence type="predicted"/>